<proteinExistence type="predicted"/>
<evidence type="ECO:0000313" key="10">
    <source>
        <dbReference type="EMBL" id="CAH2351870.1"/>
    </source>
</evidence>
<keyword evidence="3" id="KW-0963">Cytoplasm</keyword>
<dbReference type="Pfam" id="PF05783">
    <property type="entry name" value="DLIC"/>
    <property type="match status" value="1"/>
</dbReference>
<protein>
    <submittedName>
        <fullName evidence="10">Uncharacterized protein</fullName>
    </submittedName>
</protein>
<gene>
    <name evidence="10" type="ORF">CLIB1423_05S00254</name>
</gene>
<evidence type="ECO:0000256" key="4">
    <source>
        <dbReference type="ARBA" id="ARBA00022701"/>
    </source>
</evidence>
<keyword evidence="8" id="KW-0505">Motor protein</keyword>
<keyword evidence="7" id="KW-0243">Dynein</keyword>
<keyword evidence="9" id="KW-0206">Cytoskeleton</keyword>
<organism evidence="10 11">
    <name type="scientific">[Candida] railenensis</name>
    <dbReference type="NCBI Taxonomy" id="45579"/>
    <lineage>
        <taxon>Eukaryota</taxon>
        <taxon>Fungi</taxon>
        <taxon>Dikarya</taxon>
        <taxon>Ascomycota</taxon>
        <taxon>Saccharomycotina</taxon>
        <taxon>Pichiomycetes</taxon>
        <taxon>Debaryomycetaceae</taxon>
        <taxon>Kurtzmaniella</taxon>
    </lineage>
</organism>
<name>A0A9P0QNB4_9ASCO</name>
<evidence type="ECO:0000256" key="7">
    <source>
        <dbReference type="ARBA" id="ARBA00023017"/>
    </source>
</evidence>
<comment type="caution">
    <text evidence="10">The sequence shown here is derived from an EMBL/GenBank/DDBJ whole genome shotgun (WGS) entry which is preliminary data.</text>
</comment>
<dbReference type="GO" id="GO:0045504">
    <property type="term" value="F:dynein heavy chain binding"/>
    <property type="evidence" value="ECO:0007669"/>
    <property type="project" value="TreeGrafter"/>
</dbReference>
<keyword evidence="5" id="KW-0547">Nucleotide-binding</keyword>
<dbReference type="OrthoDB" id="4026588at2759"/>
<dbReference type="GO" id="GO:0005524">
    <property type="term" value="F:ATP binding"/>
    <property type="evidence" value="ECO:0007669"/>
    <property type="project" value="UniProtKB-KW"/>
</dbReference>
<keyword evidence="4" id="KW-0493">Microtubule</keyword>
<reference evidence="10" key="1">
    <citation type="submission" date="2022-03" db="EMBL/GenBank/DDBJ databases">
        <authorList>
            <person name="Legras J.-L."/>
            <person name="Devillers H."/>
            <person name="Grondin C."/>
        </authorList>
    </citation>
    <scope>NUCLEOTIDE SEQUENCE</scope>
    <source>
        <strain evidence="10">CLIB 1423</strain>
    </source>
</reference>
<evidence type="ECO:0000256" key="2">
    <source>
        <dbReference type="ARBA" id="ARBA00022448"/>
    </source>
</evidence>
<dbReference type="GO" id="GO:0005868">
    <property type="term" value="C:cytoplasmic dynein complex"/>
    <property type="evidence" value="ECO:0007669"/>
    <property type="project" value="InterPro"/>
</dbReference>
<dbReference type="GO" id="GO:0005874">
    <property type="term" value="C:microtubule"/>
    <property type="evidence" value="ECO:0007669"/>
    <property type="project" value="UniProtKB-KW"/>
</dbReference>
<evidence type="ECO:0000256" key="8">
    <source>
        <dbReference type="ARBA" id="ARBA00023175"/>
    </source>
</evidence>
<keyword evidence="11" id="KW-1185">Reference proteome</keyword>
<evidence type="ECO:0000256" key="3">
    <source>
        <dbReference type="ARBA" id="ARBA00022490"/>
    </source>
</evidence>
<accession>A0A9P0QNB4</accession>
<dbReference type="GO" id="GO:0000226">
    <property type="term" value="P:microtubule cytoskeleton organization"/>
    <property type="evidence" value="ECO:0007669"/>
    <property type="project" value="TreeGrafter"/>
</dbReference>
<dbReference type="PANTHER" id="PTHR12688:SF0">
    <property type="entry name" value="DYNEIN LIGHT INTERMEDIATE CHAIN"/>
    <property type="match status" value="1"/>
</dbReference>
<dbReference type="AlphaFoldDB" id="A0A9P0QNB4"/>
<evidence type="ECO:0000256" key="6">
    <source>
        <dbReference type="ARBA" id="ARBA00022840"/>
    </source>
</evidence>
<evidence type="ECO:0000256" key="1">
    <source>
        <dbReference type="ARBA" id="ARBA00004245"/>
    </source>
</evidence>
<evidence type="ECO:0000256" key="5">
    <source>
        <dbReference type="ARBA" id="ARBA00022741"/>
    </source>
</evidence>
<dbReference type="InterPro" id="IPR022780">
    <property type="entry name" value="Dynein_light_int_chain"/>
</dbReference>
<dbReference type="GO" id="GO:0007018">
    <property type="term" value="P:microtubule-based movement"/>
    <property type="evidence" value="ECO:0007669"/>
    <property type="project" value="InterPro"/>
</dbReference>
<comment type="subcellular location">
    <subcellularLocation>
        <location evidence="1">Cytoplasm</location>
        <location evidence="1">Cytoskeleton</location>
    </subcellularLocation>
</comment>
<dbReference type="EMBL" id="CAKXYY010000005">
    <property type="protein sequence ID" value="CAH2351870.1"/>
    <property type="molecule type" value="Genomic_DNA"/>
</dbReference>
<dbReference type="InterPro" id="IPR008467">
    <property type="entry name" value="Dynein1_light_intermed_chain"/>
</dbReference>
<keyword evidence="6" id="KW-0067">ATP-binding</keyword>
<keyword evidence="2" id="KW-0813">Transport</keyword>
<evidence type="ECO:0000313" key="11">
    <source>
        <dbReference type="Proteomes" id="UP000837801"/>
    </source>
</evidence>
<dbReference type="Proteomes" id="UP000837801">
    <property type="component" value="Unassembled WGS sequence"/>
</dbReference>
<sequence>MKSVTIILQAYCPSISPKIDYSYSKSCDLYMISDLSSFKEYVVELIVSNQDSYLTVIIEYKDKKDIVKVLRYLRDHEKLQNIVSNSKHIYSSAAVHYKGDDRNLEDSSGEFEIPLPFELVVLCWDRDLDRLSESTIYDQQYLRVLTLLHGGSFLLVDNEKSAISLVYSVEWISDLLEKILVQRTKHLSYCEPKPVYDPQSLIRILIPSGWDSWSKIKLLESSFRGANGNSLLKDDVNIQDVVTAYKAISGEEKEEKEDREIVGSAQSNGVNYQEFLSNLSHKIK</sequence>
<evidence type="ECO:0000256" key="9">
    <source>
        <dbReference type="ARBA" id="ARBA00023212"/>
    </source>
</evidence>
<dbReference type="PANTHER" id="PTHR12688">
    <property type="entry name" value="DYNEIN LIGHT INTERMEDIATE CHAIN"/>
    <property type="match status" value="1"/>
</dbReference>